<sequence length="81" mass="9125">GKFHLLPQDFHFPSIDPLHISNGVEATVGAPMPNPQDEAHAIALFKTGYEKLLLKPRQRLRRAEQIKLTTVLRPCERVAPC</sequence>
<protein>
    <submittedName>
        <fullName evidence="1">Uncharacterized protein</fullName>
    </submittedName>
</protein>
<organism evidence="1 2">
    <name type="scientific">Phytophthora megakarya</name>
    <dbReference type="NCBI Taxonomy" id="4795"/>
    <lineage>
        <taxon>Eukaryota</taxon>
        <taxon>Sar</taxon>
        <taxon>Stramenopiles</taxon>
        <taxon>Oomycota</taxon>
        <taxon>Peronosporomycetes</taxon>
        <taxon>Peronosporales</taxon>
        <taxon>Peronosporaceae</taxon>
        <taxon>Phytophthora</taxon>
    </lineage>
</organism>
<gene>
    <name evidence="1" type="ORF">PHMEG_00036216</name>
</gene>
<dbReference type="OrthoDB" id="10510702at2759"/>
<dbReference type="AlphaFoldDB" id="A0A225UMH4"/>
<dbReference type="EMBL" id="NBNE01014845">
    <property type="protein sequence ID" value="OWY94140.1"/>
    <property type="molecule type" value="Genomic_DNA"/>
</dbReference>
<reference evidence="2" key="1">
    <citation type="submission" date="2017-03" db="EMBL/GenBank/DDBJ databases">
        <title>Phytopthora megakarya and P. palmivora, two closely related causual agents of cacao black pod achieved similar genome size and gene model numbers by different mechanisms.</title>
        <authorList>
            <person name="Ali S."/>
            <person name="Shao J."/>
            <person name="Larry D.J."/>
            <person name="Kronmiller B."/>
            <person name="Shen D."/>
            <person name="Strem M.D."/>
            <person name="Melnick R.L."/>
            <person name="Guiltinan M.J."/>
            <person name="Tyler B.M."/>
            <person name="Meinhardt L.W."/>
            <person name="Bailey B.A."/>
        </authorList>
    </citation>
    <scope>NUCLEOTIDE SEQUENCE [LARGE SCALE GENOMIC DNA]</scope>
    <source>
        <strain evidence="2">zdho120</strain>
    </source>
</reference>
<accession>A0A225UMH4</accession>
<dbReference type="Proteomes" id="UP000198211">
    <property type="component" value="Unassembled WGS sequence"/>
</dbReference>
<evidence type="ECO:0000313" key="1">
    <source>
        <dbReference type="EMBL" id="OWY94140.1"/>
    </source>
</evidence>
<feature type="non-terminal residue" evidence="1">
    <location>
        <position position="1"/>
    </location>
</feature>
<name>A0A225UMH4_9STRA</name>
<keyword evidence="2" id="KW-1185">Reference proteome</keyword>
<comment type="caution">
    <text evidence="1">The sequence shown here is derived from an EMBL/GenBank/DDBJ whole genome shotgun (WGS) entry which is preliminary data.</text>
</comment>
<evidence type="ECO:0000313" key="2">
    <source>
        <dbReference type="Proteomes" id="UP000198211"/>
    </source>
</evidence>
<proteinExistence type="predicted"/>